<dbReference type="Proteomes" id="UP000824180">
    <property type="component" value="Unassembled WGS sequence"/>
</dbReference>
<dbReference type="GO" id="GO:0046872">
    <property type="term" value="F:metal ion binding"/>
    <property type="evidence" value="ECO:0007669"/>
    <property type="project" value="UniProtKB-KW"/>
</dbReference>
<evidence type="ECO:0000259" key="3">
    <source>
        <dbReference type="Pfam" id="PF12850"/>
    </source>
</evidence>
<gene>
    <name evidence="4" type="ORF">H9843_00485</name>
</gene>
<dbReference type="CDD" id="cd00841">
    <property type="entry name" value="MPP_YfcE"/>
    <property type="match status" value="1"/>
</dbReference>
<sequence length="174" mass="19460">MKALIISDNHGDSRILNDIKEQFAQDVDVLVHCGDSELKADSTAMQGFKAVKGNNDWGLDYPGQLEFTVAGISFLVVHGDHDQVNYSLTPLMLKAQSFGSNVVCYGHTHQLAVSMNDDILFINPGSISLPRGEYSRIGGTFAIVDANEERYMVDYYDRNCQLLPELHFEFERPN</sequence>
<proteinExistence type="inferred from homology"/>
<keyword evidence="2" id="KW-0479">Metal-binding</keyword>
<dbReference type="InterPro" id="IPR029052">
    <property type="entry name" value="Metallo-depent_PP-like"/>
</dbReference>
<accession>A0A9E2KSQ2</accession>
<evidence type="ECO:0000313" key="5">
    <source>
        <dbReference type="Proteomes" id="UP000824180"/>
    </source>
</evidence>
<organism evidence="4 5">
    <name type="scientific">Candidatus Limosilactobacillus merdavium</name>
    <dbReference type="NCBI Taxonomy" id="2838651"/>
    <lineage>
        <taxon>Bacteria</taxon>
        <taxon>Bacillati</taxon>
        <taxon>Bacillota</taxon>
        <taxon>Bacilli</taxon>
        <taxon>Lactobacillales</taxon>
        <taxon>Lactobacillaceae</taxon>
        <taxon>Limosilactobacillus</taxon>
    </lineage>
</organism>
<dbReference type="PANTHER" id="PTHR11124">
    <property type="entry name" value="VACUOLAR SORTING PROTEIN VPS29"/>
    <property type="match status" value="1"/>
</dbReference>
<comment type="cofactor">
    <cofactor evidence="2">
        <name>a divalent metal cation</name>
        <dbReference type="ChEBI" id="CHEBI:60240"/>
    </cofactor>
</comment>
<comment type="caution">
    <text evidence="4">The sequence shown here is derived from an EMBL/GenBank/DDBJ whole genome shotgun (WGS) entry which is preliminary data.</text>
</comment>
<dbReference type="AlphaFoldDB" id="A0A9E2KSQ2"/>
<reference evidence="4" key="1">
    <citation type="journal article" date="2021" name="PeerJ">
        <title>Extensive microbial diversity within the chicken gut microbiome revealed by metagenomics and culture.</title>
        <authorList>
            <person name="Gilroy R."/>
            <person name="Ravi A."/>
            <person name="Getino M."/>
            <person name="Pursley I."/>
            <person name="Horton D.L."/>
            <person name="Alikhan N.F."/>
            <person name="Baker D."/>
            <person name="Gharbi K."/>
            <person name="Hall N."/>
            <person name="Watson M."/>
            <person name="Adriaenssens E.M."/>
            <person name="Foster-Nyarko E."/>
            <person name="Jarju S."/>
            <person name="Secka A."/>
            <person name="Antonio M."/>
            <person name="Oren A."/>
            <person name="Chaudhuri R.R."/>
            <person name="La Ragione R."/>
            <person name="Hildebrand F."/>
            <person name="Pallen M.J."/>
        </authorList>
    </citation>
    <scope>NUCLEOTIDE SEQUENCE</scope>
    <source>
        <strain evidence="4">876</strain>
    </source>
</reference>
<comment type="similarity">
    <text evidence="1 2">Belongs to the metallophosphoesterase superfamily. YfcE family.</text>
</comment>
<dbReference type="Pfam" id="PF12850">
    <property type="entry name" value="Metallophos_2"/>
    <property type="match status" value="1"/>
</dbReference>
<dbReference type="InterPro" id="IPR041802">
    <property type="entry name" value="MPP_YfcE"/>
</dbReference>
<dbReference type="InterPro" id="IPR024654">
    <property type="entry name" value="Calcineurin-like_PHP_lpxH"/>
</dbReference>
<evidence type="ECO:0000256" key="2">
    <source>
        <dbReference type="RuleBase" id="RU362039"/>
    </source>
</evidence>
<reference evidence="4" key="2">
    <citation type="submission" date="2021-04" db="EMBL/GenBank/DDBJ databases">
        <authorList>
            <person name="Gilroy R."/>
        </authorList>
    </citation>
    <scope>NUCLEOTIDE SEQUENCE</scope>
    <source>
        <strain evidence="4">876</strain>
    </source>
</reference>
<dbReference type="SUPFAM" id="SSF56300">
    <property type="entry name" value="Metallo-dependent phosphatases"/>
    <property type="match status" value="1"/>
</dbReference>
<protein>
    <recommendedName>
        <fullName evidence="2">Phosphoesterase</fullName>
        <ecNumber evidence="2">3.1.4.-</ecNumber>
    </recommendedName>
</protein>
<dbReference type="EMBL" id="JAHLFK010000002">
    <property type="protein sequence ID" value="MBU3829374.1"/>
    <property type="molecule type" value="Genomic_DNA"/>
</dbReference>
<dbReference type="InterPro" id="IPR000979">
    <property type="entry name" value="Phosphodiesterase_MJ0936/Vps29"/>
</dbReference>
<evidence type="ECO:0000256" key="1">
    <source>
        <dbReference type="ARBA" id="ARBA00008950"/>
    </source>
</evidence>
<dbReference type="EC" id="3.1.4.-" evidence="2"/>
<feature type="domain" description="Calcineurin-like phosphoesterase" evidence="3">
    <location>
        <begin position="1"/>
        <end position="148"/>
    </location>
</feature>
<dbReference type="GO" id="GO:0016787">
    <property type="term" value="F:hydrolase activity"/>
    <property type="evidence" value="ECO:0007669"/>
    <property type="project" value="UniProtKB-UniRule"/>
</dbReference>
<dbReference type="Gene3D" id="3.60.21.10">
    <property type="match status" value="1"/>
</dbReference>
<name>A0A9E2KSQ2_9LACO</name>
<dbReference type="NCBIfam" id="TIGR00040">
    <property type="entry name" value="yfcE"/>
    <property type="match status" value="1"/>
</dbReference>
<evidence type="ECO:0000313" key="4">
    <source>
        <dbReference type="EMBL" id="MBU3829374.1"/>
    </source>
</evidence>